<dbReference type="GO" id="GO:0016567">
    <property type="term" value="P:protein ubiquitination"/>
    <property type="evidence" value="ECO:0007669"/>
    <property type="project" value="InterPro"/>
</dbReference>
<name>A0A8S2HQY7_9BILA</name>
<sequence>MSDVSQGPLTLLTVTEWARDGHHWDRVYRYLFLHPNDFFRIIHGKRWPIAHQVVFHGKVQLLKQILSLFNNNIDITTRSADGKTLLDVAKEKKQEFEEMYHFINHLFELDSFINAAKVANWRQIIEMLKTNPSLANEKPSYSPYFLIHYIVMNGDKQIYTDLRTRCRFNMNVLGKDNETALDLARRLNKPDLIAVLEQITNQPIPSRQLMATNNEFNRFTPRVLINQQPSKPSTGASGLSSMPAKPFIGFEGLLVDIDMDGDFTVGEDATKLQNSASSSTKNCSLPSQPYPVTNTTNDKNSLAHKDSVENKRLPDLKRQQSVKDNEQIMTNLICPLTERVFDDPVTAGDGQTYERAAIIEWLNLYHCSPSTGEAMDSNLINNDQIKNVIKSLKKA</sequence>
<evidence type="ECO:0000313" key="5">
    <source>
        <dbReference type="Proteomes" id="UP000682733"/>
    </source>
</evidence>
<reference evidence="4" key="1">
    <citation type="submission" date="2021-02" db="EMBL/GenBank/DDBJ databases">
        <authorList>
            <person name="Nowell W R."/>
        </authorList>
    </citation>
    <scope>NUCLEOTIDE SEQUENCE</scope>
</reference>
<dbReference type="Gene3D" id="3.30.40.10">
    <property type="entry name" value="Zinc/RING finger domain, C3HC4 (zinc finger)"/>
    <property type="match status" value="1"/>
</dbReference>
<dbReference type="SMART" id="SM00504">
    <property type="entry name" value="Ubox"/>
    <property type="match status" value="1"/>
</dbReference>
<evidence type="ECO:0000313" key="4">
    <source>
        <dbReference type="EMBL" id="CAF3670684.1"/>
    </source>
</evidence>
<gene>
    <name evidence="3" type="ORF">OVA965_LOCUS8975</name>
    <name evidence="4" type="ORF">TMI583_LOCUS8968</name>
</gene>
<dbReference type="CDD" id="cd16655">
    <property type="entry name" value="RING-Ubox_WDSUB1-like"/>
    <property type="match status" value="1"/>
</dbReference>
<dbReference type="Gene3D" id="1.25.40.20">
    <property type="entry name" value="Ankyrin repeat-containing domain"/>
    <property type="match status" value="1"/>
</dbReference>
<evidence type="ECO:0000259" key="2">
    <source>
        <dbReference type="SMART" id="SM00504"/>
    </source>
</evidence>
<dbReference type="SUPFAM" id="SSF48403">
    <property type="entry name" value="Ankyrin repeat"/>
    <property type="match status" value="1"/>
</dbReference>
<feature type="region of interest" description="Disordered" evidence="1">
    <location>
        <begin position="273"/>
        <end position="313"/>
    </location>
</feature>
<accession>A0A8S2HQY7</accession>
<comment type="caution">
    <text evidence="4">The sequence shown here is derived from an EMBL/GenBank/DDBJ whole genome shotgun (WGS) entry which is preliminary data.</text>
</comment>
<evidence type="ECO:0000256" key="1">
    <source>
        <dbReference type="SAM" id="MobiDB-lite"/>
    </source>
</evidence>
<dbReference type="InterPro" id="IPR036770">
    <property type="entry name" value="Ankyrin_rpt-contain_sf"/>
</dbReference>
<proteinExistence type="predicted"/>
<dbReference type="GO" id="GO:0004842">
    <property type="term" value="F:ubiquitin-protein transferase activity"/>
    <property type="evidence" value="ECO:0007669"/>
    <property type="project" value="InterPro"/>
</dbReference>
<protein>
    <recommendedName>
        <fullName evidence="2">U-box domain-containing protein</fullName>
    </recommendedName>
</protein>
<dbReference type="InterPro" id="IPR052085">
    <property type="entry name" value="WD-SAM-U-box"/>
</dbReference>
<dbReference type="PANTHER" id="PTHR46573:SF1">
    <property type="entry name" value="WD REPEAT, SAM AND U-BOX DOMAIN-CONTAINING PROTEIN 1"/>
    <property type="match status" value="1"/>
</dbReference>
<feature type="domain" description="U-box" evidence="2">
    <location>
        <begin position="331"/>
        <end position="392"/>
    </location>
</feature>
<dbReference type="EMBL" id="CAJOBA010003101">
    <property type="protein sequence ID" value="CAF3670684.1"/>
    <property type="molecule type" value="Genomic_DNA"/>
</dbReference>
<feature type="compositionally biased region" description="Basic and acidic residues" evidence="1">
    <location>
        <begin position="301"/>
        <end position="313"/>
    </location>
</feature>
<dbReference type="EMBL" id="CAJNOK010003101">
    <property type="protein sequence ID" value="CAF0888008.1"/>
    <property type="molecule type" value="Genomic_DNA"/>
</dbReference>
<dbReference type="Proteomes" id="UP000677228">
    <property type="component" value="Unassembled WGS sequence"/>
</dbReference>
<dbReference type="AlphaFoldDB" id="A0A8S2HQY7"/>
<dbReference type="InterPro" id="IPR013083">
    <property type="entry name" value="Znf_RING/FYVE/PHD"/>
</dbReference>
<dbReference type="InterPro" id="IPR003613">
    <property type="entry name" value="Ubox_domain"/>
</dbReference>
<feature type="compositionally biased region" description="Polar residues" evidence="1">
    <location>
        <begin position="273"/>
        <end position="300"/>
    </location>
</feature>
<evidence type="ECO:0000313" key="3">
    <source>
        <dbReference type="EMBL" id="CAF0888008.1"/>
    </source>
</evidence>
<dbReference type="Proteomes" id="UP000682733">
    <property type="component" value="Unassembled WGS sequence"/>
</dbReference>
<dbReference type="SUPFAM" id="SSF57850">
    <property type="entry name" value="RING/U-box"/>
    <property type="match status" value="1"/>
</dbReference>
<dbReference type="PANTHER" id="PTHR46573">
    <property type="entry name" value="WD REPEAT, SAM AND U-BOX DOMAIN-CONTAINING PROTEIN 1"/>
    <property type="match status" value="1"/>
</dbReference>
<dbReference type="Pfam" id="PF04564">
    <property type="entry name" value="U-box"/>
    <property type="match status" value="1"/>
</dbReference>
<organism evidence="4 5">
    <name type="scientific">Didymodactylos carnosus</name>
    <dbReference type="NCBI Taxonomy" id="1234261"/>
    <lineage>
        <taxon>Eukaryota</taxon>
        <taxon>Metazoa</taxon>
        <taxon>Spiralia</taxon>
        <taxon>Gnathifera</taxon>
        <taxon>Rotifera</taxon>
        <taxon>Eurotatoria</taxon>
        <taxon>Bdelloidea</taxon>
        <taxon>Philodinida</taxon>
        <taxon>Philodinidae</taxon>
        <taxon>Didymodactylos</taxon>
    </lineage>
</organism>